<organism evidence="1 2">
    <name type="scientific">Gimesia maris</name>
    <dbReference type="NCBI Taxonomy" id="122"/>
    <lineage>
        <taxon>Bacteria</taxon>
        <taxon>Pseudomonadati</taxon>
        <taxon>Planctomycetota</taxon>
        <taxon>Planctomycetia</taxon>
        <taxon>Planctomycetales</taxon>
        <taxon>Planctomycetaceae</taxon>
        <taxon>Gimesia</taxon>
    </lineage>
</organism>
<dbReference type="Proteomes" id="UP000263642">
    <property type="component" value="Unassembled WGS sequence"/>
</dbReference>
<sequence length="142" mass="15239">MSAIFNSRINAYCYLLLLLLNLSVITGCGSQGNSGPEMVEVKGTVSLDGNSIPVGDIIFEPTDGAGPAAAGQIREGKFDVQCPVGTKKVIISAARKTGKKGKEFGEDIMESYIPAKYNSESELQENVSQDSENEFHFVLKSM</sequence>
<proteinExistence type="predicted"/>
<dbReference type="EMBL" id="DQAY01000201">
    <property type="protein sequence ID" value="HCO27523.1"/>
    <property type="molecule type" value="Genomic_DNA"/>
</dbReference>
<protein>
    <recommendedName>
        <fullName evidence="3">Carboxypeptidase regulatory-like domain-containing protein</fullName>
    </recommendedName>
</protein>
<reference evidence="1 2" key="1">
    <citation type="journal article" date="2018" name="Nat. Biotechnol.">
        <title>A standardized bacterial taxonomy based on genome phylogeny substantially revises the tree of life.</title>
        <authorList>
            <person name="Parks D.H."/>
            <person name="Chuvochina M."/>
            <person name="Waite D.W."/>
            <person name="Rinke C."/>
            <person name="Skarshewski A."/>
            <person name="Chaumeil P.A."/>
            <person name="Hugenholtz P."/>
        </authorList>
    </citation>
    <scope>NUCLEOTIDE SEQUENCE [LARGE SCALE GENOMIC DNA]</scope>
    <source>
        <strain evidence="1">UBA9375</strain>
    </source>
</reference>
<dbReference type="AlphaFoldDB" id="A0A3D3RFC0"/>
<accession>A0A3D3RFC0</accession>
<gene>
    <name evidence="1" type="ORF">DIT97_32670</name>
</gene>
<evidence type="ECO:0000313" key="1">
    <source>
        <dbReference type="EMBL" id="HCO27523.1"/>
    </source>
</evidence>
<evidence type="ECO:0008006" key="3">
    <source>
        <dbReference type="Google" id="ProtNLM"/>
    </source>
</evidence>
<evidence type="ECO:0000313" key="2">
    <source>
        <dbReference type="Proteomes" id="UP000263642"/>
    </source>
</evidence>
<name>A0A3D3RFC0_9PLAN</name>
<comment type="caution">
    <text evidence="1">The sequence shown here is derived from an EMBL/GenBank/DDBJ whole genome shotgun (WGS) entry which is preliminary data.</text>
</comment>